<evidence type="ECO:0000313" key="1">
    <source>
        <dbReference type="EMBL" id="SVE40078.1"/>
    </source>
</evidence>
<accession>A0A383D890</accession>
<evidence type="ECO:0008006" key="2">
    <source>
        <dbReference type="Google" id="ProtNLM"/>
    </source>
</evidence>
<protein>
    <recommendedName>
        <fullName evidence="2">ADP-ribosylglycohydrolase family protein</fullName>
    </recommendedName>
</protein>
<sequence>MATNPPLALIASTIMIATYGCSDAPVGMDKPTVPKAQRLSRSLLEDKVRGGWVGQMIGVAYGGPTEFRSNGKIIEDEIPWAPENVRDTLNQDDLYVEMTFAHVMDTVGLDATTEQYGDMFRDSEYRLWHANAGARRLLNRGIKAP</sequence>
<feature type="non-terminal residue" evidence="1">
    <location>
        <position position="145"/>
    </location>
</feature>
<dbReference type="InterPro" id="IPR036705">
    <property type="entry name" value="Ribosyl_crysJ1_sf"/>
</dbReference>
<reference evidence="1" key="1">
    <citation type="submission" date="2018-05" db="EMBL/GenBank/DDBJ databases">
        <authorList>
            <person name="Lanie J.A."/>
            <person name="Ng W.-L."/>
            <person name="Kazmierczak K.M."/>
            <person name="Andrzejewski T.M."/>
            <person name="Davidsen T.M."/>
            <person name="Wayne K.J."/>
            <person name="Tettelin H."/>
            <person name="Glass J.I."/>
            <person name="Rusch D."/>
            <person name="Podicherti R."/>
            <person name="Tsui H.-C.T."/>
            <person name="Winkler M.E."/>
        </authorList>
    </citation>
    <scope>NUCLEOTIDE SEQUENCE</scope>
</reference>
<name>A0A383D890_9ZZZZ</name>
<dbReference type="AlphaFoldDB" id="A0A383D890"/>
<dbReference type="EMBL" id="UINC01214723">
    <property type="protein sequence ID" value="SVE40078.1"/>
    <property type="molecule type" value="Genomic_DNA"/>
</dbReference>
<gene>
    <name evidence="1" type="ORF">METZ01_LOCUS492932</name>
</gene>
<proteinExistence type="predicted"/>
<dbReference type="Gene3D" id="1.10.4080.10">
    <property type="entry name" value="ADP-ribosylation/Crystallin J1"/>
    <property type="match status" value="1"/>
</dbReference>
<organism evidence="1">
    <name type="scientific">marine metagenome</name>
    <dbReference type="NCBI Taxonomy" id="408172"/>
    <lineage>
        <taxon>unclassified sequences</taxon>
        <taxon>metagenomes</taxon>
        <taxon>ecological metagenomes</taxon>
    </lineage>
</organism>